<feature type="region of interest" description="Disordered" evidence="1">
    <location>
        <begin position="290"/>
        <end position="324"/>
    </location>
</feature>
<dbReference type="PANTHER" id="PTHR38702">
    <property type="entry name" value="CALPONIN-HOMOLOGY (CH) DOMAIN-CONTAINING PROTEIN"/>
    <property type="match status" value="1"/>
</dbReference>
<dbReference type="AlphaFoldDB" id="A0A1K0FZA3"/>
<organism evidence="2 4">
    <name type="scientific">Ustilago bromivora</name>
    <dbReference type="NCBI Taxonomy" id="307758"/>
    <lineage>
        <taxon>Eukaryota</taxon>
        <taxon>Fungi</taxon>
        <taxon>Dikarya</taxon>
        <taxon>Basidiomycota</taxon>
        <taxon>Ustilaginomycotina</taxon>
        <taxon>Ustilaginomycetes</taxon>
        <taxon>Ustilaginales</taxon>
        <taxon>Ustilaginaceae</taxon>
        <taxon>Ustilago</taxon>
    </lineage>
</organism>
<dbReference type="PANTHER" id="PTHR38702:SF1">
    <property type="entry name" value="CALPONIN-HOMOLOGY (CH) DOMAIN-CONTAINING PROTEIN"/>
    <property type="match status" value="1"/>
</dbReference>
<proteinExistence type="predicted"/>
<dbReference type="OrthoDB" id="2534759at2759"/>
<keyword evidence="5" id="KW-1185">Reference proteome</keyword>
<feature type="region of interest" description="Disordered" evidence="1">
    <location>
        <begin position="633"/>
        <end position="654"/>
    </location>
</feature>
<evidence type="ECO:0000256" key="1">
    <source>
        <dbReference type="SAM" id="MobiDB-lite"/>
    </source>
</evidence>
<dbReference type="Proteomes" id="UP000658997">
    <property type="component" value="Unassembled WGS sequence"/>
</dbReference>
<dbReference type="Proteomes" id="UP000179920">
    <property type="component" value="Chromosome III"/>
</dbReference>
<feature type="compositionally biased region" description="Basic and acidic residues" evidence="1">
    <location>
        <begin position="633"/>
        <end position="644"/>
    </location>
</feature>
<feature type="region of interest" description="Disordered" evidence="1">
    <location>
        <begin position="1"/>
        <end position="64"/>
    </location>
</feature>
<evidence type="ECO:0000313" key="5">
    <source>
        <dbReference type="Proteomes" id="UP000658997"/>
    </source>
</evidence>
<name>A0A1K0FZA3_9BASI</name>
<feature type="region of interest" description="Disordered" evidence="1">
    <location>
        <begin position="479"/>
        <end position="500"/>
    </location>
</feature>
<feature type="compositionally biased region" description="Polar residues" evidence="1">
    <location>
        <begin position="21"/>
        <end position="35"/>
    </location>
</feature>
<gene>
    <name evidence="3" type="ORF">UBRO2_04592</name>
    <name evidence="2" type="ORF">UBRO_01550</name>
</gene>
<reference evidence="2" key="2">
    <citation type="submission" date="2016-04" db="EMBL/GenBank/DDBJ databases">
        <authorList>
            <person name="Evans L.H."/>
            <person name="Alamgir A."/>
            <person name="Owens N."/>
            <person name="Weber N.D."/>
            <person name="Virtaneva K."/>
            <person name="Barbian K."/>
            <person name="Babar A."/>
            <person name="Rosenke K."/>
        </authorList>
    </citation>
    <scope>NUCLEOTIDE SEQUENCE</scope>
    <source>
        <strain evidence="2">UB2112</strain>
    </source>
</reference>
<evidence type="ECO:0000313" key="4">
    <source>
        <dbReference type="Proteomes" id="UP000179920"/>
    </source>
</evidence>
<feature type="region of interest" description="Disordered" evidence="1">
    <location>
        <begin position="336"/>
        <end position="362"/>
    </location>
</feature>
<dbReference type="EMBL" id="LT558119">
    <property type="protein sequence ID" value="SAM76661.1"/>
    <property type="molecule type" value="Genomic_DNA"/>
</dbReference>
<accession>A0A1K0FZA3</accession>
<reference evidence="3" key="3">
    <citation type="submission" date="2018-08" db="EMBL/GenBank/DDBJ databases">
        <authorList>
            <person name="Guldener U."/>
        </authorList>
    </citation>
    <scope>NUCLEOTIDE SEQUENCE</scope>
    <source>
        <strain evidence="3">UB2</strain>
    </source>
</reference>
<reference evidence="4" key="1">
    <citation type="submission" date="2016-04" db="EMBL/GenBank/DDBJ databases">
        <authorList>
            <person name="Guldener U."/>
            <person name="Guldener U."/>
        </authorList>
    </citation>
    <scope>NUCLEOTIDE SEQUENCE [LARGE SCALE GENOMIC DNA]</scope>
    <source>
        <strain evidence="4">UB2112</strain>
    </source>
</reference>
<dbReference type="EMBL" id="ULHB01000112">
    <property type="protein sequence ID" value="SYW82470.1"/>
    <property type="molecule type" value="Genomic_DNA"/>
</dbReference>
<evidence type="ECO:0000313" key="2">
    <source>
        <dbReference type="EMBL" id="SAM76661.1"/>
    </source>
</evidence>
<sequence>MSEVDKENRLPATTGAASKRPLTSKTSANITSLPSSIEPPLGQVSLAFPAEDPDADRDMLASDGKTLRSKRSVLFYGSANSANKSNQQPFSRSAAKRESILALGSIGYLQHLYTKQGIANRKRPMMKGAMTLAIGPAGEAMMLSEGDEPGALTDSDIRTRGRSPSSQTAEEVEGPDCFDLPPSPEAGTFTRPRYLDVARPLEADTQALRALLVADLRRLSEVWALSEWIARDSDAAGIRQVMSADTSNSESPNIPPTTSVDLLSVIDVTTKAIRSVRSYILALPQRSKIPTTAPNEPIGRDRYKRQSSFSGVSRPGQVGTPVPTRTSEILHHSLAIENSSAKHPLSKPSLERRNSSTQDTDDAEQLVIIRKAALEMLSTLKDLEARNRVKVLDANGEGTLKDSSQEQDAPTKLALSIDPDESSISAFAGRVSGTGYLYRSDVKLADLAPEQKVLQGYLKTVNAVLTCAEACILESRKDGRRSSNTGTLGEHEAITPTGTSHSAFDSAPCIRLDSSASSNSSDASLDWRANGLSTAKRASRFMIDLCGACVGEELDEARLKRLIDAKVDLERLLPMLYDGYLLCRAFNEAVRRSDKPWGYISSREMHDLEAEEAALLHKGALRLKQAQEDEAVKFQTRSDRRTASEDNGGIIETEARAKSLESENLLSRPGWTFRRSENLRVWAAALKLRYHIQTTATRAVASKPVKMGPTYGSLGMGKLALHGRRVASESHASASDLPHGSSRTIDFDPAKIARKEDGWQEMLITLLTAWIDAVAEEQASEANIV</sequence>
<feature type="region of interest" description="Disordered" evidence="1">
    <location>
        <begin position="142"/>
        <end position="185"/>
    </location>
</feature>
<evidence type="ECO:0000313" key="3">
    <source>
        <dbReference type="EMBL" id="SYW82470.1"/>
    </source>
</evidence>
<protein>
    <submittedName>
        <fullName evidence="2">Uncharacterized protein</fullName>
    </submittedName>
</protein>